<proteinExistence type="predicted"/>
<feature type="compositionally biased region" description="Polar residues" evidence="1">
    <location>
        <begin position="1"/>
        <end position="14"/>
    </location>
</feature>
<evidence type="ECO:0000313" key="2">
    <source>
        <dbReference type="EMBL" id="KAA1070336.1"/>
    </source>
</evidence>
<evidence type="ECO:0000313" key="3">
    <source>
        <dbReference type="EMBL" id="KAA1090067.1"/>
    </source>
</evidence>
<name>A0A5B0NLE3_PUCGR</name>
<feature type="compositionally biased region" description="Basic and acidic residues" evidence="1">
    <location>
        <begin position="35"/>
        <end position="64"/>
    </location>
</feature>
<dbReference type="AlphaFoldDB" id="A0A5B0NLE3"/>
<dbReference type="Proteomes" id="UP000325313">
    <property type="component" value="Unassembled WGS sequence"/>
</dbReference>
<gene>
    <name evidence="2" type="ORF">PGT21_008905</name>
    <name evidence="3" type="ORF">PGTUg99_034983</name>
</gene>
<evidence type="ECO:0000313" key="5">
    <source>
        <dbReference type="Proteomes" id="UP000325313"/>
    </source>
</evidence>
<dbReference type="Proteomes" id="UP000324748">
    <property type="component" value="Unassembled WGS sequence"/>
</dbReference>
<organism evidence="3 5">
    <name type="scientific">Puccinia graminis f. sp. tritici</name>
    <dbReference type="NCBI Taxonomy" id="56615"/>
    <lineage>
        <taxon>Eukaryota</taxon>
        <taxon>Fungi</taxon>
        <taxon>Dikarya</taxon>
        <taxon>Basidiomycota</taxon>
        <taxon>Pucciniomycotina</taxon>
        <taxon>Pucciniomycetes</taxon>
        <taxon>Pucciniales</taxon>
        <taxon>Pucciniaceae</taxon>
        <taxon>Puccinia</taxon>
    </lineage>
</organism>
<evidence type="ECO:0000256" key="1">
    <source>
        <dbReference type="SAM" id="MobiDB-lite"/>
    </source>
</evidence>
<keyword evidence="4" id="KW-1185">Reference proteome</keyword>
<dbReference type="EMBL" id="VSWC01000171">
    <property type="protein sequence ID" value="KAA1070336.1"/>
    <property type="molecule type" value="Genomic_DNA"/>
</dbReference>
<dbReference type="EMBL" id="VDEP01000404">
    <property type="protein sequence ID" value="KAA1090067.1"/>
    <property type="molecule type" value="Genomic_DNA"/>
</dbReference>
<comment type="caution">
    <text evidence="3">The sequence shown here is derived from an EMBL/GenBank/DDBJ whole genome shotgun (WGS) entry which is preliminary data.</text>
</comment>
<feature type="region of interest" description="Disordered" evidence="1">
    <location>
        <begin position="1"/>
        <end position="64"/>
    </location>
</feature>
<accession>A0A5B0NLE3</accession>
<protein>
    <submittedName>
        <fullName evidence="3">Uncharacterized protein</fullName>
    </submittedName>
</protein>
<reference evidence="4 5" key="1">
    <citation type="submission" date="2019-05" db="EMBL/GenBank/DDBJ databases">
        <title>Emergence of the Ug99 lineage of the wheat stem rust pathogen through somatic hybridization.</title>
        <authorList>
            <person name="Li F."/>
            <person name="Upadhyaya N.M."/>
            <person name="Sperschneider J."/>
            <person name="Matny O."/>
            <person name="Nguyen-Phuc H."/>
            <person name="Mago R."/>
            <person name="Raley C."/>
            <person name="Miller M.E."/>
            <person name="Silverstein K.A.T."/>
            <person name="Henningsen E."/>
            <person name="Hirsch C.D."/>
            <person name="Visser B."/>
            <person name="Pretorius Z.A."/>
            <person name="Steffenson B.J."/>
            <person name="Schwessinger B."/>
            <person name="Dodds P.N."/>
            <person name="Figueroa M."/>
        </authorList>
    </citation>
    <scope>NUCLEOTIDE SEQUENCE [LARGE SCALE GENOMIC DNA]</scope>
    <source>
        <strain evidence="2">21-0</strain>
        <strain evidence="3 5">Ug99</strain>
    </source>
</reference>
<sequence length="96" mass="10332">MVDSTNEPGSTVSISKPEEVEVEITGKNGVVSGLEHGREGDTNRAEKLQKNGTGEEKKDKKKPTGYELLGAGVADLITLLWGRTMLHTYDSSGPIF</sequence>
<evidence type="ECO:0000313" key="4">
    <source>
        <dbReference type="Proteomes" id="UP000324748"/>
    </source>
</evidence>